<evidence type="ECO:0000256" key="5">
    <source>
        <dbReference type="ARBA" id="ARBA00022475"/>
    </source>
</evidence>
<dbReference type="Proteomes" id="UP001589738">
    <property type="component" value="Unassembled WGS sequence"/>
</dbReference>
<dbReference type="Pfam" id="PF02050">
    <property type="entry name" value="FliJ"/>
    <property type="match status" value="1"/>
</dbReference>
<evidence type="ECO:0000313" key="11">
    <source>
        <dbReference type="EMBL" id="MFC0474732.1"/>
    </source>
</evidence>
<keyword evidence="9" id="KW-0472">Membrane</keyword>
<keyword evidence="11" id="KW-0966">Cell projection</keyword>
<evidence type="ECO:0000256" key="1">
    <source>
        <dbReference type="ARBA" id="ARBA00004413"/>
    </source>
</evidence>
<evidence type="ECO:0000256" key="6">
    <source>
        <dbReference type="ARBA" id="ARBA00022500"/>
    </source>
</evidence>
<evidence type="ECO:0000256" key="7">
    <source>
        <dbReference type="ARBA" id="ARBA00022795"/>
    </source>
</evidence>
<keyword evidence="6" id="KW-0145">Chemotaxis</keyword>
<evidence type="ECO:0000256" key="4">
    <source>
        <dbReference type="ARBA" id="ARBA00022448"/>
    </source>
</evidence>
<dbReference type="InterPro" id="IPR012823">
    <property type="entry name" value="Flagell_FliJ"/>
</dbReference>
<evidence type="ECO:0000256" key="2">
    <source>
        <dbReference type="ARBA" id="ARBA00010004"/>
    </source>
</evidence>
<dbReference type="NCBIfam" id="TIGR02473">
    <property type="entry name" value="flagell_FliJ"/>
    <property type="match status" value="1"/>
</dbReference>
<protein>
    <recommendedName>
        <fullName evidence="3">Flagellar FliJ protein</fullName>
    </recommendedName>
</protein>
<comment type="caution">
    <text evidence="11">The sequence shown here is derived from an EMBL/GenBank/DDBJ whole genome shotgun (WGS) entry which is preliminary data.</text>
</comment>
<evidence type="ECO:0000256" key="10">
    <source>
        <dbReference type="ARBA" id="ARBA00023225"/>
    </source>
</evidence>
<evidence type="ECO:0000313" key="12">
    <source>
        <dbReference type="Proteomes" id="UP001589738"/>
    </source>
</evidence>
<organism evidence="11 12">
    <name type="scientific">Robertmurraya beringensis</name>
    <dbReference type="NCBI Taxonomy" id="641660"/>
    <lineage>
        <taxon>Bacteria</taxon>
        <taxon>Bacillati</taxon>
        <taxon>Bacillota</taxon>
        <taxon>Bacilli</taxon>
        <taxon>Bacillales</taxon>
        <taxon>Bacillaceae</taxon>
        <taxon>Robertmurraya</taxon>
    </lineage>
</organism>
<dbReference type="RefSeq" id="WP_160545599.1">
    <property type="nucleotide sequence ID" value="NZ_JBHLUU010000016.1"/>
</dbReference>
<keyword evidence="11" id="KW-0969">Cilium</keyword>
<keyword evidence="5" id="KW-1003">Cell membrane</keyword>
<proteinExistence type="inferred from homology"/>
<accession>A0ABV6KN28</accession>
<evidence type="ECO:0000256" key="8">
    <source>
        <dbReference type="ARBA" id="ARBA00022927"/>
    </source>
</evidence>
<keyword evidence="12" id="KW-1185">Reference proteome</keyword>
<name>A0ABV6KN28_9BACI</name>
<dbReference type="EMBL" id="JBHLUU010000016">
    <property type="protein sequence ID" value="MFC0474732.1"/>
    <property type="molecule type" value="Genomic_DNA"/>
</dbReference>
<evidence type="ECO:0000256" key="9">
    <source>
        <dbReference type="ARBA" id="ARBA00023136"/>
    </source>
</evidence>
<comment type="similarity">
    <text evidence="2">Belongs to the FliJ family.</text>
</comment>
<gene>
    <name evidence="11" type="primary">fliJ</name>
    <name evidence="11" type="ORF">ACFFHF_05400</name>
</gene>
<keyword evidence="8" id="KW-0653">Protein transport</keyword>
<dbReference type="InterPro" id="IPR053716">
    <property type="entry name" value="Flag_assembly_chemotaxis_eff"/>
</dbReference>
<reference evidence="11 12" key="1">
    <citation type="submission" date="2024-09" db="EMBL/GenBank/DDBJ databases">
        <authorList>
            <person name="Sun Q."/>
            <person name="Mori K."/>
        </authorList>
    </citation>
    <scope>NUCLEOTIDE SEQUENCE [LARGE SCALE GENOMIC DNA]</scope>
    <source>
        <strain evidence="11 12">CGMCC 1.9126</strain>
    </source>
</reference>
<keyword evidence="11" id="KW-0282">Flagellum</keyword>
<keyword evidence="10" id="KW-1006">Bacterial flagellum protein export</keyword>
<sequence>MRYEFKFHKILAVKEREKDEAVSIYQDSVRKFEEVAEKLYELLKRKEDLEVYQSERLHGGLSIQEIRHHQQFISNIEKMIEHYQKMVINARNRMLLFQEKLLEKNIEVKKYEKIREKDYMKFTEDLKVFEGKQMDDISIQMYMNREG</sequence>
<comment type="subcellular location">
    <subcellularLocation>
        <location evidence="1">Cell membrane</location>
        <topology evidence="1">Peripheral membrane protein</topology>
        <orientation evidence="1">Cytoplasmic side</orientation>
    </subcellularLocation>
</comment>
<evidence type="ECO:0000256" key="3">
    <source>
        <dbReference type="ARBA" id="ARBA00020392"/>
    </source>
</evidence>
<keyword evidence="4" id="KW-0813">Transport</keyword>
<keyword evidence="7" id="KW-1005">Bacterial flagellum biogenesis</keyword>
<dbReference type="Gene3D" id="1.10.287.1700">
    <property type="match status" value="1"/>
</dbReference>